<gene>
    <name evidence="2" type="ORF">QE417_000049</name>
</gene>
<dbReference type="InterPro" id="IPR032710">
    <property type="entry name" value="NTF2-like_dom_sf"/>
</dbReference>
<proteinExistence type="predicted"/>
<dbReference type="InterPro" id="IPR037401">
    <property type="entry name" value="SnoaL-like"/>
</dbReference>
<keyword evidence="3" id="KW-1185">Reference proteome</keyword>
<organism evidence="2 3">
    <name type="scientific">Mucilaginibacter terrae</name>
    <dbReference type="NCBI Taxonomy" id="1955052"/>
    <lineage>
        <taxon>Bacteria</taxon>
        <taxon>Pseudomonadati</taxon>
        <taxon>Bacteroidota</taxon>
        <taxon>Sphingobacteriia</taxon>
        <taxon>Sphingobacteriales</taxon>
        <taxon>Sphingobacteriaceae</taxon>
        <taxon>Mucilaginibacter</taxon>
    </lineage>
</organism>
<feature type="domain" description="SnoaL-like" evidence="1">
    <location>
        <begin position="15"/>
        <end position="120"/>
    </location>
</feature>
<dbReference type="SUPFAM" id="SSF54427">
    <property type="entry name" value="NTF2-like"/>
    <property type="match status" value="1"/>
</dbReference>
<evidence type="ECO:0000313" key="3">
    <source>
        <dbReference type="Proteomes" id="UP001258315"/>
    </source>
</evidence>
<dbReference type="Pfam" id="PF12680">
    <property type="entry name" value="SnoaL_2"/>
    <property type="match status" value="1"/>
</dbReference>
<reference evidence="3" key="1">
    <citation type="submission" date="2023-07" db="EMBL/GenBank/DDBJ databases">
        <title>Functional and genomic diversity of the sorghum phyllosphere microbiome.</title>
        <authorList>
            <person name="Shade A."/>
        </authorList>
    </citation>
    <scope>NUCLEOTIDE SEQUENCE [LARGE SCALE GENOMIC DNA]</scope>
    <source>
        <strain evidence="3">SORGH_AS_0422</strain>
    </source>
</reference>
<evidence type="ECO:0000313" key="2">
    <source>
        <dbReference type="EMBL" id="MDT3400977.1"/>
    </source>
</evidence>
<dbReference type="RefSeq" id="WP_311946729.1">
    <property type="nucleotide sequence ID" value="NZ_JAVLVU010000001.1"/>
</dbReference>
<dbReference type="EMBL" id="JAVLVU010000001">
    <property type="protein sequence ID" value="MDT3400977.1"/>
    <property type="molecule type" value="Genomic_DNA"/>
</dbReference>
<accession>A0ABU3GMK7</accession>
<name>A0ABU3GMK7_9SPHI</name>
<protein>
    <submittedName>
        <fullName evidence="2">Ketosteroid isomerase-like protein</fullName>
    </submittedName>
</protein>
<dbReference type="Gene3D" id="3.10.450.50">
    <property type="match status" value="1"/>
</dbReference>
<comment type="caution">
    <text evidence="2">The sequence shown here is derived from an EMBL/GenBank/DDBJ whole genome shotgun (WGS) entry which is preliminary data.</text>
</comment>
<sequence length="140" mass="15743">MASFVHPESEDIEIIRQFYSGINRNDIEFVLTLMDVDVSRIEPEEFSAAGIYQGHSDLRKHLTAGRSTWAEGTCEPVDFFSNGNKIVATVHIKVRLNNQSEWIDARIADGFMIKDGLVMEFNSFANIQNAFAWANIAANS</sequence>
<evidence type="ECO:0000259" key="1">
    <source>
        <dbReference type="Pfam" id="PF12680"/>
    </source>
</evidence>
<dbReference type="Proteomes" id="UP001258315">
    <property type="component" value="Unassembled WGS sequence"/>
</dbReference>